<feature type="compositionally biased region" description="Polar residues" evidence="1">
    <location>
        <begin position="365"/>
        <end position="385"/>
    </location>
</feature>
<proteinExistence type="predicted"/>
<evidence type="ECO:0008006" key="5">
    <source>
        <dbReference type="Google" id="ProtNLM"/>
    </source>
</evidence>
<evidence type="ECO:0000313" key="3">
    <source>
        <dbReference type="EMBL" id="GFR72203.1"/>
    </source>
</evidence>
<comment type="caution">
    <text evidence="3">The sequence shown here is derived from an EMBL/GenBank/DDBJ whole genome shotgun (WGS) entry which is preliminary data.</text>
</comment>
<keyword evidence="2" id="KW-1133">Transmembrane helix</keyword>
<evidence type="ECO:0000313" key="4">
    <source>
        <dbReference type="Proteomes" id="UP000762676"/>
    </source>
</evidence>
<feature type="compositionally biased region" description="Polar residues" evidence="1">
    <location>
        <begin position="395"/>
        <end position="407"/>
    </location>
</feature>
<keyword evidence="2" id="KW-0812">Transmembrane</keyword>
<organism evidence="3 4">
    <name type="scientific">Elysia marginata</name>
    <dbReference type="NCBI Taxonomy" id="1093978"/>
    <lineage>
        <taxon>Eukaryota</taxon>
        <taxon>Metazoa</taxon>
        <taxon>Spiralia</taxon>
        <taxon>Lophotrochozoa</taxon>
        <taxon>Mollusca</taxon>
        <taxon>Gastropoda</taxon>
        <taxon>Heterobranchia</taxon>
        <taxon>Euthyneura</taxon>
        <taxon>Panpulmonata</taxon>
        <taxon>Sacoglossa</taxon>
        <taxon>Placobranchoidea</taxon>
        <taxon>Plakobranchidae</taxon>
        <taxon>Elysia</taxon>
    </lineage>
</organism>
<evidence type="ECO:0000256" key="2">
    <source>
        <dbReference type="SAM" id="Phobius"/>
    </source>
</evidence>
<dbReference type="Proteomes" id="UP000762676">
    <property type="component" value="Unassembled WGS sequence"/>
</dbReference>
<feature type="transmembrane region" description="Helical" evidence="2">
    <location>
        <begin position="176"/>
        <end position="201"/>
    </location>
</feature>
<protein>
    <recommendedName>
        <fullName evidence="5">SUEL-type lectin domain-containing protein</fullName>
    </recommendedName>
</protein>
<dbReference type="AlphaFoldDB" id="A0AAV4FFN3"/>
<feature type="compositionally biased region" description="Basic and acidic residues" evidence="1">
    <location>
        <begin position="114"/>
        <end position="124"/>
    </location>
</feature>
<feature type="compositionally biased region" description="Basic residues" evidence="1">
    <location>
        <begin position="341"/>
        <end position="350"/>
    </location>
</feature>
<feature type="region of interest" description="Disordered" evidence="1">
    <location>
        <begin position="111"/>
        <end position="170"/>
    </location>
</feature>
<keyword evidence="2" id="KW-0472">Membrane</keyword>
<accession>A0AAV4FFN3</accession>
<gene>
    <name evidence="3" type="ORF">ElyMa_005700100</name>
</gene>
<evidence type="ECO:0000256" key="1">
    <source>
        <dbReference type="SAM" id="MobiDB-lite"/>
    </source>
</evidence>
<feature type="region of interest" description="Disordered" evidence="1">
    <location>
        <begin position="310"/>
        <end position="424"/>
    </location>
</feature>
<dbReference type="EMBL" id="BMAT01011398">
    <property type="protein sequence ID" value="GFR72203.1"/>
    <property type="molecule type" value="Genomic_DNA"/>
</dbReference>
<name>A0AAV4FFN3_9GAST</name>
<sequence length="424" mass="46295">MLLHSRVGVKRSDFTISECFDSNEPETQGSITITCPEHSEISVDDAVFGANEWGACIITEDDCTEQTKIFEVCDGQVNCTRTFKTLTRTCGYSSMLVLGYSCTRPFKNPATDKPLVRPSDRPRATTDQSLPNNSSSARYPASIPKRTGSRKEGADDLTNVPKQPGSRSTSKDKEEIGLIIGCALASVLTVVFLIIAIVMVIRRLLEKDEKDERDNSQRSSGICGSVCIKIDCLPCFSSPDTPQKNAHDLRMRKKIAIESGIQPDQSKLRVAPIGEESFADQGCALSEGEDAISSSSSSSLYANANEIPPVKSAHHPEKAHLHQQLSGHDEISKHDTLNTPGKKKKGKSRKNPLNIKPSSKKDMDNSNTLPSSSNRNLEPLQNQFLSPVDNDPAQLDNTRSSSQSQEQVKFDAIAIPNTQTKSAC</sequence>
<feature type="compositionally biased region" description="Polar residues" evidence="1">
    <location>
        <begin position="125"/>
        <end position="137"/>
    </location>
</feature>
<feature type="compositionally biased region" description="Basic and acidic residues" evidence="1">
    <location>
        <begin position="327"/>
        <end position="336"/>
    </location>
</feature>
<reference evidence="3 4" key="1">
    <citation type="journal article" date="2021" name="Elife">
        <title>Chloroplast acquisition without the gene transfer in kleptoplastic sea slugs, Plakobranchus ocellatus.</title>
        <authorList>
            <person name="Maeda T."/>
            <person name="Takahashi S."/>
            <person name="Yoshida T."/>
            <person name="Shimamura S."/>
            <person name="Takaki Y."/>
            <person name="Nagai Y."/>
            <person name="Toyoda A."/>
            <person name="Suzuki Y."/>
            <person name="Arimoto A."/>
            <person name="Ishii H."/>
            <person name="Satoh N."/>
            <person name="Nishiyama T."/>
            <person name="Hasebe M."/>
            <person name="Maruyama T."/>
            <person name="Minagawa J."/>
            <person name="Obokata J."/>
            <person name="Shigenobu S."/>
        </authorList>
    </citation>
    <scope>NUCLEOTIDE SEQUENCE [LARGE SCALE GENOMIC DNA]</scope>
</reference>
<keyword evidence="4" id="KW-1185">Reference proteome</keyword>